<accession>A0AC34GDJ6</accession>
<organism evidence="1 2">
    <name type="scientific">Panagrolaimus sp. ES5</name>
    <dbReference type="NCBI Taxonomy" id="591445"/>
    <lineage>
        <taxon>Eukaryota</taxon>
        <taxon>Metazoa</taxon>
        <taxon>Ecdysozoa</taxon>
        <taxon>Nematoda</taxon>
        <taxon>Chromadorea</taxon>
        <taxon>Rhabditida</taxon>
        <taxon>Tylenchina</taxon>
        <taxon>Panagrolaimomorpha</taxon>
        <taxon>Panagrolaimoidea</taxon>
        <taxon>Panagrolaimidae</taxon>
        <taxon>Panagrolaimus</taxon>
    </lineage>
</organism>
<dbReference type="WBParaSite" id="ES5_v2.g27638.t1">
    <property type="protein sequence ID" value="ES5_v2.g27638.t1"/>
    <property type="gene ID" value="ES5_v2.g27638"/>
</dbReference>
<name>A0AC34GDJ6_9BILA</name>
<evidence type="ECO:0000313" key="1">
    <source>
        <dbReference type="Proteomes" id="UP000887579"/>
    </source>
</evidence>
<evidence type="ECO:0000313" key="2">
    <source>
        <dbReference type="WBParaSite" id="ES5_v2.g27638.t1"/>
    </source>
</evidence>
<protein>
    <submittedName>
        <fullName evidence="2">Uncharacterized protein</fullName>
    </submittedName>
</protein>
<dbReference type="Proteomes" id="UP000887579">
    <property type="component" value="Unplaced"/>
</dbReference>
<reference evidence="2" key="1">
    <citation type="submission" date="2022-11" db="UniProtKB">
        <authorList>
            <consortium name="WormBaseParasite"/>
        </authorList>
    </citation>
    <scope>IDENTIFICATION</scope>
</reference>
<proteinExistence type="predicted"/>
<sequence>MSTNADDETNTEPAHPSSRLSLYVDVPAPQPSSDVQEHPNAPPLADEQPNQGIIVDGNSGSDEMSTNSDDETNAEPVHPLPRPLSEPNIPAPQLFQPVVHEHPNAPPPADETNFTEMVNNVHARFLQNCSNIAAASLNELNKMIVEFESKKKQ</sequence>